<dbReference type="FunFam" id="3.40.50.720:FF:000018">
    <property type="entry name" value="Malate dehydrogenase"/>
    <property type="match status" value="1"/>
</dbReference>
<dbReference type="PANTHER" id="PTHR43128">
    <property type="entry name" value="L-2-HYDROXYCARBOXYLATE DEHYDROGENASE (NAD(P)(+))"/>
    <property type="match status" value="1"/>
</dbReference>
<dbReference type="Gene3D" id="3.40.50.720">
    <property type="entry name" value="NAD(P)-binding Rossmann-like Domain"/>
    <property type="match status" value="1"/>
</dbReference>
<feature type="domain" description="Lactate/malate dehydrogenase N-terminal" evidence="9">
    <location>
        <begin position="5"/>
        <end position="143"/>
    </location>
</feature>
<feature type="binding site" evidence="5 8">
    <location>
        <begin position="10"/>
        <end position="15"/>
    </location>
    <ligand>
        <name>NAD(+)</name>
        <dbReference type="ChEBI" id="CHEBI:57540"/>
    </ligand>
</feature>
<dbReference type="InterPro" id="IPR001557">
    <property type="entry name" value="L-lactate/malate_DH"/>
</dbReference>
<dbReference type="InterPro" id="IPR011275">
    <property type="entry name" value="Malate_DH_type3"/>
</dbReference>
<evidence type="ECO:0000256" key="4">
    <source>
        <dbReference type="ARBA" id="ARBA00023027"/>
    </source>
</evidence>
<dbReference type="FunFam" id="3.90.110.10:FF:000004">
    <property type="entry name" value="Malate dehydrogenase"/>
    <property type="match status" value="1"/>
</dbReference>
<comment type="caution">
    <text evidence="11">The sequence shown here is derived from an EMBL/GenBank/DDBJ whole genome shotgun (WGS) entry which is preliminary data.</text>
</comment>
<evidence type="ECO:0000256" key="1">
    <source>
        <dbReference type="ARBA" id="ARBA00003966"/>
    </source>
</evidence>
<evidence type="ECO:0000256" key="6">
    <source>
        <dbReference type="PIRSR" id="PIRSR000102-1"/>
    </source>
</evidence>
<comment type="similarity">
    <text evidence="5">Belongs to the LDH/MDH superfamily. MDH type 3 family.</text>
</comment>
<evidence type="ECO:0000256" key="8">
    <source>
        <dbReference type="PIRSR" id="PIRSR000102-3"/>
    </source>
</evidence>
<dbReference type="HAMAP" id="MF_00487">
    <property type="entry name" value="Malate_dehydrog_3"/>
    <property type="match status" value="1"/>
</dbReference>
<reference evidence="11 12" key="1">
    <citation type="submission" date="2019-12" db="EMBL/GenBank/DDBJ databases">
        <title>Genomic-based taxomic classification of the family Erythrobacteraceae.</title>
        <authorList>
            <person name="Xu L."/>
        </authorList>
    </citation>
    <scope>NUCLEOTIDE SEQUENCE [LARGE SCALE GENOMIC DNA]</scope>
    <source>
        <strain evidence="11 12">LMG 29518</strain>
    </source>
</reference>
<keyword evidence="4 5" id="KW-0520">NAD</keyword>
<dbReference type="InterPro" id="IPR015955">
    <property type="entry name" value="Lactate_DH/Glyco_Ohase_4_C"/>
</dbReference>
<dbReference type="InterPro" id="IPR022383">
    <property type="entry name" value="Lactate/malate_DH_C"/>
</dbReference>
<proteinExistence type="inferred from homology"/>
<feature type="binding site" evidence="5 7">
    <location>
        <position position="121"/>
    </location>
    <ligand>
        <name>substrate</name>
    </ligand>
</feature>
<feature type="binding site" evidence="5 8">
    <location>
        <position position="96"/>
    </location>
    <ligand>
        <name>NAD(+)</name>
        <dbReference type="ChEBI" id="CHEBI:57540"/>
    </ligand>
</feature>
<dbReference type="AlphaFoldDB" id="A0A6I4T781"/>
<accession>A0A6I4T781</accession>
<gene>
    <name evidence="5 11" type="primary">mdh</name>
    <name evidence="11" type="ORF">GRI91_09980</name>
</gene>
<dbReference type="PIRSF" id="PIRSF000102">
    <property type="entry name" value="Lac_mal_DH"/>
    <property type="match status" value="1"/>
</dbReference>
<keyword evidence="3 5" id="KW-0560">Oxidoreductase</keyword>
<comment type="function">
    <text evidence="1 5">Catalyzes the reversible oxidation of malate to oxaloacetate.</text>
</comment>
<feature type="binding site" evidence="5 7">
    <location>
        <position position="89"/>
    </location>
    <ligand>
        <name>substrate</name>
    </ligand>
</feature>
<feature type="binding site" evidence="5 7">
    <location>
        <position position="152"/>
    </location>
    <ligand>
        <name>substrate</name>
    </ligand>
</feature>
<dbReference type="GO" id="GO:0030060">
    <property type="term" value="F:L-malate dehydrogenase (NAD+) activity"/>
    <property type="evidence" value="ECO:0007669"/>
    <property type="project" value="UniProtKB-UniRule"/>
</dbReference>
<dbReference type="InterPro" id="IPR036291">
    <property type="entry name" value="NAD(P)-bd_dom_sf"/>
</dbReference>
<dbReference type="Proteomes" id="UP000438476">
    <property type="component" value="Unassembled WGS sequence"/>
</dbReference>
<dbReference type="EMBL" id="WTYT01000004">
    <property type="protein sequence ID" value="MXO66082.1"/>
    <property type="molecule type" value="Genomic_DNA"/>
</dbReference>
<dbReference type="SUPFAM" id="SSF56327">
    <property type="entry name" value="LDH C-terminal domain-like"/>
    <property type="match status" value="1"/>
</dbReference>
<evidence type="ECO:0000259" key="10">
    <source>
        <dbReference type="Pfam" id="PF02866"/>
    </source>
</evidence>
<evidence type="ECO:0000256" key="7">
    <source>
        <dbReference type="PIRSR" id="PIRSR000102-2"/>
    </source>
</evidence>
<evidence type="ECO:0000313" key="11">
    <source>
        <dbReference type="EMBL" id="MXO66082.1"/>
    </source>
</evidence>
<feature type="binding site" evidence="5 8">
    <location>
        <begin position="119"/>
        <end position="121"/>
    </location>
    <ligand>
        <name>NAD(+)</name>
        <dbReference type="ChEBI" id="CHEBI:57540"/>
    </ligand>
</feature>
<evidence type="ECO:0000256" key="3">
    <source>
        <dbReference type="ARBA" id="ARBA00023002"/>
    </source>
</evidence>
<dbReference type="Gene3D" id="3.90.110.10">
    <property type="entry name" value="Lactate dehydrogenase/glycoside hydrolase, family 4, C-terminal"/>
    <property type="match status" value="1"/>
</dbReference>
<organism evidence="11 12">
    <name type="scientific">Altericroceibacterium endophyticum</name>
    <dbReference type="NCBI Taxonomy" id="1808508"/>
    <lineage>
        <taxon>Bacteria</taxon>
        <taxon>Pseudomonadati</taxon>
        <taxon>Pseudomonadota</taxon>
        <taxon>Alphaproteobacteria</taxon>
        <taxon>Sphingomonadales</taxon>
        <taxon>Erythrobacteraceae</taxon>
        <taxon>Altericroceibacterium</taxon>
    </lineage>
</organism>
<evidence type="ECO:0000256" key="2">
    <source>
        <dbReference type="ARBA" id="ARBA00022532"/>
    </source>
</evidence>
<dbReference type="GO" id="GO:0006089">
    <property type="term" value="P:lactate metabolic process"/>
    <property type="evidence" value="ECO:0007669"/>
    <property type="project" value="TreeGrafter"/>
</dbReference>
<dbReference type="OrthoDB" id="9802969at2"/>
<dbReference type="SUPFAM" id="SSF51735">
    <property type="entry name" value="NAD(P)-binding Rossmann-fold domains"/>
    <property type="match status" value="1"/>
</dbReference>
<evidence type="ECO:0000256" key="5">
    <source>
        <dbReference type="HAMAP-Rule" id="MF_00487"/>
    </source>
</evidence>
<dbReference type="CDD" id="cd01339">
    <property type="entry name" value="LDH-like_MDH"/>
    <property type="match status" value="1"/>
</dbReference>
<dbReference type="Pfam" id="PF02866">
    <property type="entry name" value="Ldh_1_C"/>
    <property type="match status" value="1"/>
</dbReference>
<dbReference type="GO" id="GO:0004459">
    <property type="term" value="F:L-lactate dehydrogenase (NAD+) activity"/>
    <property type="evidence" value="ECO:0007669"/>
    <property type="project" value="TreeGrafter"/>
</dbReference>
<dbReference type="NCBIfam" id="TIGR01763">
    <property type="entry name" value="MalateDH_bact"/>
    <property type="match status" value="1"/>
</dbReference>
<name>A0A6I4T781_9SPHN</name>
<protein>
    <recommendedName>
        <fullName evidence="5">Malate dehydrogenase</fullName>
        <ecNumber evidence="5">1.1.1.37</ecNumber>
    </recommendedName>
</protein>
<dbReference type="GO" id="GO:0006099">
    <property type="term" value="P:tricarboxylic acid cycle"/>
    <property type="evidence" value="ECO:0007669"/>
    <property type="project" value="UniProtKB-UniRule"/>
</dbReference>
<dbReference type="Pfam" id="PF00056">
    <property type="entry name" value="Ldh_1_N"/>
    <property type="match status" value="1"/>
</dbReference>
<dbReference type="EC" id="1.1.1.37" evidence="5"/>
<keyword evidence="12" id="KW-1185">Reference proteome</keyword>
<feature type="binding site" evidence="5 8">
    <location>
        <position position="34"/>
    </location>
    <ligand>
        <name>NAD(+)</name>
        <dbReference type="ChEBI" id="CHEBI:57540"/>
    </ligand>
</feature>
<feature type="binding site" evidence="5 7">
    <location>
        <position position="83"/>
    </location>
    <ligand>
        <name>substrate</name>
    </ligand>
</feature>
<sequence>MARKKIALIGSGNIGGTLAHLAAQKELGDVVLFDIAEGVPQGKALDLSQCGPVQGFDSKITGTNDYADIAGADVIIVTAGVPRKPGMSRDDLLGINLKVMKQVGEGIKQNAPDAFVICITNPLDAMVWALREFSGLPHNKIVGMAGVLDSARFATFLAWEFETSVRDVNAFVLGGHGDTMVPVLSYSTVNGIPVGDLAKIKGVDQSRLDEIVDRTRKGGGEIVGLLGTGSAFYAPAASAISMAEAYLGDQKRVLPCAAHLSGEYGVDGLYVGVPAMIGAGGIESVVEIELSDEEKSNLQVSIDAVKELLEACKGIDSSLA</sequence>
<dbReference type="InterPro" id="IPR001236">
    <property type="entry name" value="Lactate/malate_DH_N"/>
</dbReference>
<dbReference type="NCBIfam" id="NF004863">
    <property type="entry name" value="PRK06223.1"/>
    <property type="match status" value="1"/>
</dbReference>
<feature type="domain" description="Lactate/malate dehydrogenase C-terminal" evidence="10">
    <location>
        <begin position="148"/>
        <end position="310"/>
    </location>
</feature>
<dbReference type="RefSeq" id="WP_160736528.1">
    <property type="nucleotide sequence ID" value="NZ_WTYT01000004.1"/>
</dbReference>
<comment type="catalytic activity">
    <reaction evidence="5">
        <text>(S)-malate + NAD(+) = oxaloacetate + NADH + H(+)</text>
        <dbReference type="Rhea" id="RHEA:21432"/>
        <dbReference type="ChEBI" id="CHEBI:15378"/>
        <dbReference type="ChEBI" id="CHEBI:15589"/>
        <dbReference type="ChEBI" id="CHEBI:16452"/>
        <dbReference type="ChEBI" id="CHEBI:57540"/>
        <dbReference type="ChEBI" id="CHEBI:57945"/>
        <dbReference type="EC" id="1.1.1.37"/>
    </reaction>
</comment>
<feature type="active site" description="Proton acceptor" evidence="5 6">
    <location>
        <position position="176"/>
    </location>
</feature>
<evidence type="ECO:0000313" key="12">
    <source>
        <dbReference type="Proteomes" id="UP000438476"/>
    </source>
</evidence>
<keyword evidence="2 5" id="KW-0816">Tricarboxylic acid cycle</keyword>
<dbReference type="PANTHER" id="PTHR43128:SF16">
    <property type="entry name" value="L-LACTATE DEHYDROGENASE"/>
    <property type="match status" value="1"/>
</dbReference>
<dbReference type="PRINTS" id="PR00086">
    <property type="entry name" value="LLDHDRGNASE"/>
</dbReference>
<evidence type="ECO:0000259" key="9">
    <source>
        <dbReference type="Pfam" id="PF00056"/>
    </source>
</evidence>